<organism evidence="1 2">
    <name type="scientific">Nephila pilipes</name>
    <name type="common">Giant wood spider</name>
    <name type="synonym">Nephila maculata</name>
    <dbReference type="NCBI Taxonomy" id="299642"/>
    <lineage>
        <taxon>Eukaryota</taxon>
        <taxon>Metazoa</taxon>
        <taxon>Ecdysozoa</taxon>
        <taxon>Arthropoda</taxon>
        <taxon>Chelicerata</taxon>
        <taxon>Arachnida</taxon>
        <taxon>Araneae</taxon>
        <taxon>Araneomorphae</taxon>
        <taxon>Entelegynae</taxon>
        <taxon>Araneoidea</taxon>
        <taxon>Nephilidae</taxon>
        <taxon>Nephila</taxon>
    </lineage>
</organism>
<name>A0A8X6MJW9_NEPPI</name>
<evidence type="ECO:0000313" key="2">
    <source>
        <dbReference type="Proteomes" id="UP000887013"/>
    </source>
</evidence>
<sequence length="84" mass="10179">MFFCNRIVDHCFYVDKRICYGDVLFSFLWIVQRRIANAWSINVHVLCGQKILQFCNRIKKFVIRSTQFYSSTFDRILQRYDAVL</sequence>
<protein>
    <submittedName>
        <fullName evidence="1">Uncharacterized protein</fullName>
    </submittedName>
</protein>
<keyword evidence="2" id="KW-1185">Reference proteome</keyword>
<gene>
    <name evidence="1" type="ORF">NPIL_260011</name>
</gene>
<comment type="caution">
    <text evidence="1">The sequence shown here is derived from an EMBL/GenBank/DDBJ whole genome shotgun (WGS) entry which is preliminary data.</text>
</comment>
<proteinExistence type="predicted"/>
<reference evidence="1" key="1">
    <citation type="submission" date="2020-08" db="EMBL/GenBank/DDBJ databases">
        <title>Multicomponent nature underlies the extraordinary mechanical properties of spider dragline silk.</title>
        <authorList>
            <person name="Kono N."/>
            <person name="Nakamura H."/>
            <person name="Mori M."/>
            <person name="Yoshida Y."/>
            <person name="Ohtoshi R."/>
            <person name="Malay A.D."/>
            <person name="Moran D.A.P."/>
            <person name="Tomita M."/>
            <person name="Numata K."/>
            <person name="Arakawa K."/>
        </authorList>
    </citation>
    <scope>NUCLEOTIDE SEQUENCE</scope>
</reference>
<dbReference type="AlphaFoldDB" id="A0A8X6MJW9"/>
<dbReference type="EMBL" id="BMAW01048261">
    <property type="protein sequence ID" value="GFS65028.1"/>
    <property type="molecule type" value="Genomic_DNA"/>
</dbReference>
<accession>A0A8X6MJW9</accession>
<evidence type="ECO:0000313" key="1">
    <source>
        <dbReference type="EMBL" id="GFS65028.1"/>
    </source>
</evidence>
<dbReference type="Proteomes" id="UP000887013">
    <property type="component" value="Unassembled WGS sequence"/>
</dbReference>